<dbReference type="GO" id="GO:0003676">
    <property type="term" value="F:nucleic acid binding"/>
    <property type="evidence" value="ECO:0007669"/>
    <property type="project" value="InterPro"/>
</dbReference>
<reference evidence="5 6" key="1">
    <citation type="submission" date="2019-10" db="EMBL/GenBank/DDBJ databases">
        <title>Genome Sequences from Six Type Strain Members of the Archaeal Family Sulfolobaceae: Acidianus ambivalens, Acidianus infernus, Metallosphaera prunae, Stygiolobus azoricus, Sulfolobus metallicus, and Sulfurisphaera ohwakuensis.</title>
        <authorList>
            <person name="Counts J.A."/>
            <person name="Kelly R.M."/>
        </authorList>
    </citation>
    <scope>NUCLEOTIDE SEQUENCE [LARGE SCALE GENOMIC DNA]</scope>
    <source>
        <strain evidence="5 6">FC6</strain>
    </source>
</reference>
<feature type="domain" description="Helicase ATP-binding" evidence="3">
    <location>
        <begin position="68"/>
        <end position="239"/>
    </location>
</feature>
<evidence type="ECO:0000256" key="2">
    <source>
        <dbReference type="ARBA" id="ARBA00022840"/>
    </source>
</evidence>
<dbReference type="PROSITE" id="PS51194">
    <property type="entry name" value="HELICASE_CTER"/>
    <property type="match status" value="1"/>
</dbReference>
<dbReference type="Pfam" id="PF00270">
    <property type="entry name" value="DEAD"/>
    <property type="match status" value="1"/>
</dbReference>
<dbReference type="KEGG" id="sazo:D1868_08560"/>
<dbReference type="SMART" id="SM00487">
    <property type="entry name" value="DEXDc"/>
    <property type="match status" value="1"/>
</dbReference>
<keyword evidence="6" id="KW-1185">Reference proteome</keyword>
<dbReference type="Gene3D" id="3.40.50.300">
    <property type="entry name" value="P-loop containing nucleotide triphosphate hydrolases"/>
    <property type="match status" value="2"/>
</dbReference>
<evidence type="ECO:0000259" key="3">
    <source>
        <dbReference type="PROSITE" id="PS51192"/>
    </source>
</evidence>
<protein>
    <submittedName>
        <fullName evidence="5">DEAD/DEAH box helicase</fullName>
    </submittedName>
</protein>
<keyword evidence="2" id="KW-0067">ATP-binding</keyword>
<dbReference type="PANTHER" id="PTHR47957">
    <property type="entry name" value="ATP-DEPENDENT HELICASE HRQ1"/>
    <property type="match status" value="1"/>
</dbReference>
<proteinExistence type="predicted"/>
<dbReference type="GO" id="GO:0006289">
    <property type="term" value="P:nucleotide-excision repair"/>
    <property type="evidence" value="ECO:0007669"/>
    <property type="project" value="TreeGrafter"/>
</dbReference>
<gene>
    <name evidence="5" type="ORF">D1868_08560</name>
</gene>
<dbReference type="InterPro" id="IPR018973">
    <property type="entry name" value="MZB"/>
</dbReference>
<dbReference type="InterPro" id="IPR027417">
    <property type="entry name" value="P-loop_NTPase"/>
</dbReference>
<keyword evidence="1" id="KW-0547">Nucleotide-binding</keyword>
<dbReference type="Pfam" id="PF09369">
    <property type="entry name" value="MZB"/>
    <property type="match status" value="1"/>
</dbReference>
<feature type="domain" description="Helicase C-terminal" evidence="4">
    <location>
        <begin position="267"/>
        <end position="412"/>
    </location>
</feature>
<dbReference type="GO" id="GO:0036297">
    <property type="term" value="P:interstrand cross-link repair"/>
    <property type="evidence" value="ECO:0007669"/>
    <property type="project" value="TreeGrafter"/>
</dbReference>
<sequence length="745" mass="83822">MSQDYLLSRVEERLSYFNIKIAHVYTETALEPDLGSEVDQLTYLQKQLIEELKKNGIKRLYKFQEEAIKKILDGKSILIISGTGTGKTESFLIPALQFALNGKRSVFIYPTKALARDQLDRIKKFSKDLGISVGVFDGDTPDKERDKMYTDPPDILITNPDMIHLGLSLSYRFRNLVRGADLFVFDEVHAYEGVLGAHIRMISDRLREFGNVQIVSSSGTIDASPYLFSELFGIEGEIVKGTLRRKGVAIHSLLNIGSASRWTISAFLASFLIKEGLKVLVFTDSQQMAELIAKIASKFGADIMVHRAGISKEERRVVEDGIKKGRINGIAATSTLELGIDIGDLDAVIMAQNPPSYTKYLQRAGRAGRRNRIGYIFTLLGDDPIDSYYLRRPKEFFERKLTPLTFDPTNIEVLKVHAAACLLEKGKLSVSAIPPNWVKAFKLLEREGMVVIKGEVILPTQKLLPFVRSSRIRSTGPIIRIYDESGKVVGERELPVALFDLYPRAIYLISKHNYVVESIDLDNLKAVVKRVRDDLDYYTKPIYSSHLMSIETLEERKVYGLPVKYGNVRIMEVVEGYAIYDLMGRKDRPREEIYYKEPITFTYETKGLLIKHPILPEFNEIDAMEAFHATEHVLISAARVVAGAGMTDLSGISYPSGHVVIYDSVVGGSGVAKLLFERLEDAYLVAKDITSSCDCEDGCPKCIYSPFCGNNNKVLSRRKSFRLIKTITEERLEEKNDELFGKPIA</sequence>
<dbReference type="AlphaFoldDB" id="A0A650CQU1"/>
<evidence type="ECO:0000259" key="4">
    <source>
        <dbReference type="PROSITE" id="PS51194"/>
    </source>
</evidence>
<dbReference type="SMART" id="SM00490">
    <property type="entry name" value="HELICc"/>
    <property type="match status" value="1"/>
</dbReference>
<evidence type="ECO:0000313" key="6">
    <source>
        <dbReference type="Proteomes" id="UP000423396"/>
    </source>
</evidence>
<dbReference type="InterPro" id="IPR011545">
    <property type="entry name" value="DEAD/DEAH_box_helicase_dom"/>
</dbReference>
<dbReference type="Pfam" id="PF00271">
    <property type="entry name" value="Helicase_C"/>
    <property type="match status" value="1"/>
</dbReference>
<dbReference type="Proteomes" id="UP000423396">
    <property type="component" value="Chromosome"/>
</dbReference>
<evidence type="ECO:0000256" key="1">
    <source>
        <dbReference type="ARBA" id="ARBA00022741"/>
    </source>
</evidence>
<dbReference type="InterPro" id="IPR014001">
    <property type="entry name" value="Helicase_ATP-bd"/>
</dbReference>
<name>A0A650CQU1_9CREN</name>
<dbReference type="PROSITE" id="PS51192">
    <property type="entry name" value="HELICASE_ATP_BIND_1"/>
    <property type="match status" value="1"/>
</dbReference>
<dbReference type="GeneID" id="42799116"/>
<dbReference type="GO" id="GO:0005524">
    <property type="term" value="F:ATP binding"/>
    <property type="evidence" value="ECO:0007669"/>
    <property type="project" value="UniProtKB-KW"/>
</dbReference>
<dbReference type="InterPro" id="IPR001650">
    <property type="entry name" value="Helicase_C-like"/>
</dbReference>
<dbReference type="RefSeq" id="WP_156007423.1">
    <property type="nucleotide sequence ID" value="NZ_CP045483.1"/>
</dbReference>
<dbReference type="GO" id="GO:0043138">
    <property type="term" value="F:3'-5' DNA helicase activity"/>
    <property type="evidence" value="ECO:0007669"/>
    <property type="project" value="TreeGrafter"/>
</dbReference>
<keyword evidence="5" id="KW-0378">Hydrolase</keyword>
<dbReference type="OrthoDB" id="36796at2157"/>
<dbReference type="EMBL" id="CP045483">
    <property type="protein sequence ID" value="QGR20032.1"/>
    <property type="molecule type" value="Genomic_DNA"/>
</dbReference>
<organism evidence="5 6">
    <name type="scientific">Stygiolobus azoricus</name>
    <dbReference type="NCBI Taxonomy" id="41675"/>
    <lineage>
        <taxon>Archaea</taxon>
        <taxon>Thermoproteota</taxon>
        <taxon>Thermoprotei</taxon>
        <taxon>Sulfolobales</taxon>
        <taxon>Sulfolobaceae</taxon>
        <taxon>Stygiolobus</taxon>
    </lineage>
</organism>
<dbReference type="SUPFAM" id="SSF52540">
    <property type="entry name" value="P-loop containing nucleoside triphosphate hydrolases"/>
    <property type="match status" value="1"/>
</dbReference>
<dbReference type="PANTHER" id="PTHR47957:SF3">
    <property type="entry name" value="ATP-DEPENDENT HELICASE HRQ1"/>
    <property type="match status" value="1"/>
</dbReference>
<keyword evidence="5" id="KW-0347">Helicase</keyword>
<accession>A0A650CQU1</accession>
<evidence type="ECO:0000313" key="5">
    <source>
        <dbReference type="EMBL" id="QGR20032.1"/>
    </source>
</evidence>